<dbReference type="InterPro" id="IPR002656">
    <property type="entry name" value="Acyl_transf_3_dom"/>
</dbReference>
<feature type="transmembrane region" description="Helical" evidence="1">
    <location>
        <begin position="19"/>
        <end position="36"/>
    </location>
</feature>
<keyword evidence="1" id="KW-1133">Transmembrane helix</keyword>
<dbReference type="OrthoDB" id="9796461at2"/>
<keyword evidence="4" id="KW-1185">Reference proteome</keyword>
<feature type="domain" description="Acyltransferase 3" evidence="2">
    <location>
        <begin position="20"/>
        <end position="342"/>
    </location>
</feature>
<dbReference type="EMBL" id="PVTH01000011">
    <property type="protein sequence ID" value="PRY49447.1"/>
    <property type="molecule type" value="Genomic_DNA"/>
</dbReference>
<feature type="transmembrane region" description="Helical" evidence="1">
    <location>
        <begin position="48"/>
        <end position="71"/>
    </location>
</feature>
<keyword evidence="1" id="KW-0812">Transmembrane</keyword>
<evidence type="ECO:0000256" key="1">
    <source>
        <dbReference type="SAM" id="Phobius"/>
    </source>
</evidence>
<dbReference type="Proteomes" id="UP000238034">
    <property type="component" value="Unassembled WGS sequence"/>
</dbReference>
<dbReference type="GO" id="GO:0016747">
    <property type="term" value="F:acyltransferase activity, transferring groups other than amino-acyl groups"/>
    <property type="evidence" value="ECO:0007669"/>
    <property type="project" value="InterPro"/>
</dbReference>
<dbReference type="PANTHER" id="PTHR23028:SF134">
    <property type="entry name" value="PUTATIVE (AFU_ORTHOLOGUE AFUA_4G08520)-RELATED"/>
    <property type="match status" value="1"/>
</dbReference>
<comment type="caution">
    <text evidence="3">The sequence shown here is derived from an EMBL/GenBank/DDBJ whole genome shotgun (WGS) entry which is preliminary data.</text>
</comment>
<reference evidence="3 4" key="1">
    <citation type="submission" date="2018-03" db="EMBL/GenBank/DDBJ databases">
        <title>Genomic Encyclopedia of Type Strains, Phase III (KMG-III): the genomes of soil and plant-associated and newly described type strains.</title>
        <authorList>
            <person name="Whitman W."/>
        </authorList>
    </citation>
    <scope>NUCLEOTIDE SEQUENCE [LARGE SCALE GENOMIC DNA]</scope>
    <source>
        <strain evidence="3 4">CGMCC 1.9313</strain>
    </source>
</reference>
<accession>A0A2T0TUV9</accession>
<dbReference type="PANTHER" id="PTHR23028">
    <property type="entry name" value="ACETYLTRANSFERASE"/>
    <property type="match status" value="1"/>
</dbReference>
<gene>
    <name evidence="3" type="ORF">B0I27_1113</name>
</gene>
<keyword evidence="1" id="KW-0472">Membrane</keyword>
<proteinExistence type="predicted"/>
<feature type="transmembrane region" description="Helical" evidence="1">
    <location>
        <begin position="205"/>
        <end position="225"/>
    </location>
</feature>
<feature type="transmembrane region" description="Helical" evidence="1">
    <location>
        <begin position="91"/>
        <end position="108"/>
    </location>
</feature>
<evidence type="ECO:0000259" key="2">
    <source>
        <dbReference type="Pfam" id="PF01757"/>
    </source>
</evidence>
<feature type="transmembrane region" description="Helical" evidence="1">
    <location>
        <begin position="176"/>
        <end position="193"/>
    </location>
</feature>
<name>A0A2T0TUV9_9SPHI</name>
<dbReference type="InterPro" id="IPR050879">
    <property type="entry name" value="Acyltransferase_3"/>
</dbReference>
<feature type="transmembrane region" description="Helical" evidence="1">
    <location>
        <begin position="150"/>
        <end position="169"/>
    </location>
</feature>
<feature type="transmembrane region" description="Helical" evidence="1">
    <location>
        <begin position="237"/>
        <end position="253"/>
    </location>
</feature>
<feature type="transmembrane region" description="Helical" evidence="1">
    <location>
        <begin position="297"/>
        <end position="314"/>
    </location>
</feature>
<evidence type="ECO:0000313" key="3">
    <source>
        <dbReference type="EMBL" id="PRY49447.1"/>
    </source>
</evidence>
<evidence type="ECO:0000313" key="4">
    <source>
        <dbReference type="Proteomes" id="UP000238034"/>
    </source>
</evidence>
<dbReference type="Pfam" id="PF01757">
    <property type="entry name" value="Acyl_transf_3"/>
    <property type="match status" value="1"/>
</dbReference>
<feature type="transmembrane region" description="Helical" evidence="1">
    <location>
        <begin position="326"/>
        <end position="346"/>
    </location>
</feature>
<sequence length="371" mass="42319">MIVADQTKYLTDTKRHFEILDGLRGVAALAVVIFHFMESITPDLKDNFIAHSYLAVDFFFCLSGFVIAYAYDVKFAKIGIANFLKLRLIRLHPLVIIGVVLGLICFMLDPFSSLFEEYSAKTVVMFITSCLMIPYPAVEERYFNLFHLNPPTWSLFWEYVANIFYALFLVKIRNKVLWGLVTIAAVLLCFEAIRSNNLLGGWGSPSVAAGGIRVFYSFLAGMLIYRMNWIIKNPLGFLPLSLLLSLAFLMPFVEKFNWLNDLVTVLFYFPLLIALGAGSLLKPAYLKVCRFSGAISYPLYMVHYPFLWVFHSYVLQNNPPVNEMIAITVVGVPLLVAFAYCIMAFVDVPVRKYLKEKFIPRREANQYKQGS</sequence>
<dbReference type="AlphaFoldDB" id="A0A2T0TUV9"/>
<organism evidence="3 4">
    <name type="scientific">Arcticibacter pallidicorallinus</name>
    <dbReference type="NCBI Taxonomy" id="1259464"/>
    <lineage>
        <taxon>Bacteria</taxon>
        <taxon>Pseudomonadati</taxon>
        <taxon>Bacteroidota</taxon>
        <taxon>Sphingobacteriia</taxon>
        <taxon>Sphingobacteriales</taxon>
        <taxon>Sphingobacteriaceae</taxon>
        <taxon>Arcticibacter</taxon>
    </lineage>
</organism>
<protein>
    <submittedName>
        <fullName evidence="3">Peptidoglycan/LPS O-acetylase OafA/YrhL</fullName>
    </submittedName>
</protein>
<dbReference type="RefSeq" id="WP_106294782.1">
    <property type="nucleotide sequence ID" value="NZ_PVTH01000011.1"/>
</dbReference>
<feature type="transmembrane region" description="Helical" evidence="1">
    <location>
        <begin position="265"/>
        <end position="285"/>
    </location>
</feature>